<reference evidence="2 3" key="1">
    <citation type="submission" date="2019-07" db="EMBL/GenBank/DDBJ databases">
        <authorList>
            <person name="Jastrzebski P J."/>
            <person name="Paukszto L."/>
            <person name="Jastrzebski P J."/>
        </authorList>
    </citation>
    <scope>NUCLEOTIDE SEQUENCE [LARGE SCALE GENOMIC DNA]</scope>
    <source>
        <strain evidence="2 3">WMS-il1</strain>
    </source>
</reference>
<dbReference type="Pfam" id="PF08385">
    <property type="entry name" value="DHC_N1"/>
    <property type="match status" value="1"/>
</dbReference>
<evidence type="ECO:0000313" key="2">
    <source>
        <dbReference type="EMBL" id="VUZ41967.1"/>
    </source>
</evidence>
<accession>A0A564Y3W1</accession>
<dbReference type="InterPro" id="IPR013594">
    <property type="entry name" value="Dynein_heavy_tail"/>
</dbReference>
<feature type="domain" description="Dynein heavy chain tail" evidence="1">
    <location>
        <begin position="1"/>
        <end position="89"/>
    </location>
</feature>
<organism evidence="2 3">
    <name type="scientific">Hymenolepis diminuta</name>
    <name type="common">Rat tapeworm</name>
    <dbReference type="NCBI Taxonomy" id="6216"/>
    <lineage>
        <taxon>Eukaryota</taxon>
        <taxon>Metazoa</taxon>
        <taxon>Spiralia</taxon>
        <taxon>Lophotrochozoa</taxon>
        <taxon>Platyhelminthes</taxon>
        <taxon>Cestoda</taxon>
        <taxon>Eucestoda</taxon>
        <taxon>Cyclophyllidea</taxon>
        <taxon>Hymenolepididae</taxon>
        <taxon>Hymenolepis</taxon>
    </lineage>
</organism>
<name>A0A564Y3W1_HYMDI</name>
<proteinExistence type="predicted"/>
<evidence type="ECO:0000259" key="1">
    <source>
        <dbReference type="Pfam" id="PF08385"/>
    </source>
</evidence>
<sequence length="89" mass="10745">MIWIISPYYSKDDRMSVIFERIAWCLCNRVSRMLAPTELFKIPFDDILVQISNGKRLLQSWKSTYMARRADIEASGREYRWEFDKNLLF</sequence>
<dbReference type="Proteomes" id="UP000321570">
    <property type="component" value="Unassembled WGS sequence"/>
</dbReference>
<evidence type="ECO:0000313" key="3">
    <source>
        <dbReference type="Proteomes" id="UP000321570"/>
    </source>
</evidence>
<dbReference type="EMBL" id="CABIJS010000077">
    <property type="protein sequence ID" value="VUZ41967.1"/>
    <property type="molecule type" value="Genomic_DNA"/>
</dbReference>
<dbReference type="AlphaFoldDB" id="A0A564Y3W1"/>
<keyword evidence="3" id="KW-1185">Reference proteome</keyword>
<protein>
    <recommendedName>
        <fullName evidence="1">Dynein heavy chain tail domain-containing protein</fullName>
    </recommendedName>
</protein>
<feature type="non-terminal residue" evidence="2">
    <location>
        <position position="89"/>
    </location>
</feature>
<gene>
    <name evidence="2" type="ORF">WMSIL1_LOCUS2673</name>
</gene>